<keyword evidence="3" id="KW-1185">Reference proteome</keyword>
<sequence length="206" mass="21907">GPAPLVVFVLGHSVACDYAPGLRAALAPCGAAVARKNEGGRYMDNGLKGANGGSSRDVLAWLRHALALPRGAPPACAAAWPRRGLPARVDLLLLNCGLWDVRRPRGEEGLHVPPEDRVRGQRGRDPGAGAREAAQPSGRLAWVASTPVDDDLHNAVSKTFRRLDEDPTWPSTTRPRCGCARRGPFRCWTSTPSRGGCGPRAGSMPR</sequence>
<protein>
    <submittedName>
        <fullName evidence="2">Uncharacterized protein</fullName>
    </submittedName>
</protein>
<evidence type="ECO:0000313" key="3">
    <source>
        <dbReference type="Proteomes" id="UP001189429"/>
    </source>
</evidence>
<organism evidence="2 3">
    <name type="scientific">Prorocentrum cordatum</name>
    <dbReference type="NCBI Taxonomy" id="2364126"/>
    <lineage>
        <taxon>Eukaryota</taxon>
        <taxon>Sar</taxon>
        <taxon>Alveolata</taxon>
        <taxon>Dinophyceae</taxon>
        <taxon>Prorocentrales</taxon>
        <taxon>Prorocentraceae</taxon>
        <taxon>Prorocentrum</taxon>
    </lineage>
</organism>
<feature type="region of interest" description="Disordered" evidence="1">
    <location>
        <begin position="105"/>
        <end position="137"/>
    </location>
</feature>
<reference evidence="2" key="1">
    <citation type="submission" date="2023-10" db="EMBL/GenBank/DDBJ databases">
        <authorList>
            <person name="Chen Y."/>
            <person name="Shah S."/>
            <person name="Dougan E. K."/>
            <person name="Thang M."/>
            <person name="Chan C."/>
        </authorList>
    </citation>
    <scope>NUCLEOTIDE SEQUENCE [LARGE SCALE GENOMIC DNA]</scope>
</reference>
<comment type="caution">
    <text evidence="2">The sequence shown here is derived from an EMBL/GenBank/DDBJ whole genome shotgun (WGS) entry which is preliminary data.</text>
</comment>
<dbReference type="Proteomes" id="UP001189429">
    <property type="component" value="Unassembled WGS sequence"/>
</dbReference>
<accession>A0ABN9RZI1</accession>
<gene>
    <name evidence="2" type="ORF">PCOR1329_LOCUS25137</name>
</gene>
<feature type="compositionally biased region" description="Basic and acidic residues" evidence="1">
    <location>
        <begin position="105"/>
        <end position="125"/>
    </location>
</feature>
<evidence type="ECO:0000256" key="1">
    <source>
        <dbReference type="SAM" id="MobiDB-lite"/>
    </source>
</evidence>
<evidence type="ECO:0000313" key="2">
    <source>
        <dbReference type="EMBL" id="CAK0824846.1"/>
    </source>
</evidence>
<dbReference type="EMBL" id="CAUYUJ010008757">
    <property type="protein sequence ID" value="CAK0824846.1"/>
    <property type="molecule type" value="Genomic_DNA"/>
</dbReference>
<proteinExistence type="predicted"/>
<feature type="non-terminal residue" evidence="2">
    <location>
        <position position="206"/>
    </location>
</feature>
<feature type="non-terminal residue" evidence="2">
    <location>
        <position position="1"/>
    </location>
</feature>
<name>A0ABN9RZI1_9DINO</name>